<gene>
    <name evidence="1" type="ORF">HMPREF2087_01419</name>
</gene>
<dbReference type="Proteomes" id="UP000018688">
    <property type="component" value="Unassembled WGS sequence"/>
</dbReference>
<accession>V8CFT6</accession>
<proteinExistence type="predicted"/>
<dbReference type="RefSeq" id="WP_023930427.1">
    <property type="nucleotide sequence ID" value="NZ_KI669458.1"/>
</dbReference>
<protein>
    <submittedName>
        <fullName evidence="1">Uncharacterized protein</fullName>
    </submittedName>
</protein>
<organism evidence="1 2">
    <name type="scientific">Helicobacter canis NCTC 12740</name>
    <dbReference type="NCBI Taxonomy" id="1357399"/>
    <lineage>
        <taxon>Bacteria</taxon>
        <taxon>Pseudomonadati</taxon>
        <taxon>Campylobacterota</taxon>
        <taxon>Epsilonproteobacteria</taxon>
        <taxon>Campylobacterales</taxon>
        <taxon>Helicobacteraceae</taxon>
        <taxon>Helicobacter</taxon>
    </lineage>
</organism>
<dbReference type="EMBL" id="AZJJ01000007">
    <property type="protein sequence ID" value="ETD25591.1"/>
    <property type="molecule type" value="Genomic_DNA"/>
</dbReference>
<evidence type="ECO:0000313" key="2">
    <source>
        <dbReference type="Proteomes" id="UP000018688"/>
    </source>
</evidence>
<dbReference type="AlphaFoldDB" id="V8CFT6"/>
<reference evidence="1 2" key="1">
    <citation type="submission" date="2013-10" db="EMBL/GenBank/DDBJ databases">
        <title>The Genome Sequence of Helicobacter canis NCTC 12740.</title>
        <authorList>
            <consortium name="The Broad Institute Genomics Platform"/>
            <person name="Earl A."/>
            <person name="Fox J.G."/>
            <person name="Shen Z."/>
            <person name="Young S.K."/>
            <person name="Zeng Q."/>
            <person name="Gargeya S."/>
            <person name="Fitzgerald M."/>
            <person name="Abouelleil A."/>
            <person name="Alvarado L."/>
            <person name="Chapman S.B."/>
            <person name="Gainer-Dewar J."/>
            <person name="Goldberg J."/>
            <person name="Griggs A."/>
            <person name="Gujja S."/>
            <person name="Hansen M."/>
            <person name="Howarth C."/>
            <person name="Imamovic A."/>
            <person name="Ireland A."/>
            <person name="Larimer J."/>
            <person name="McCowan C."/>
            <person name="Murphy C."/>
            <person name="Pearson M."/>
            <person name="Poon T.W."/>
            <person name="Priest M."/>
            <person name="Roberts A."/>
            <person name="Saif S."/>
            <person name="Shea T."/>
            <person name="Sykes S."/>
            <person name="Wortman J."/>
            <person name="Nusbaum C."/>
            <person name="Birren B."/>
        </authorList>
    </citation>
    <scope>NUCLEOTIDE SEQUENCE [LARGE SCALE GENOMIC DNA]</scope>
    <source>
        <strain evidence="1 2">NCTC 12740</strain>
    </source>
</reference>
<evidence type="ECO:0000313" key="1">
    <source>
        <dbReference type="EMBL" id="ETD25591.1"/>
    </source>
</evidence>
<comment type="caution">
    <text evidence="1">The sequence shown here is derived from an EMBL/GenBank/DDBJ whole genome shotgun (WGS) entry which is preliminary data.</text>
</comment>
<dbReference type="OrthoDB" id="243791at2"/>
<dbReference type="STRING" id="1357399.HMPREF2087_01419"/>
<dbReference type="HOGENOM" id="CLU_2301941_0_0_7"/>
<dbReference type="PATRIC" id="fig|1357399.3.peg.1485"/>
<sequence length="100" mass="12113">MRKTKRLINKLAQEFFDDMSAKEQERFIIKKIKASKEFRTFIKSRFSQEEPALFDVSDRGDWIGSERDKALYLKMCPQLFDAEVSWQEVEEWVDRRNRCL</sequence>
<name>V8CFT6_9HELI</name>
<keyword evidence="2" id="KW-1185">Reference proteome</keyword>